<evidence type="ECO:0000256" key="1">
    <source>
        <dbReference type="ARBA" id="ARBA00023015"/>
    </source>
</evidence>
<dbReference type="PANTHER" id="PTHR30154">
    <property type="entry name" value="LEUCINE-RESPONSIVE REGULATORY PROTEIN"/>
    <property type="match status" value="1"/>
</dbReference>
<dbReference type="InterPro" id="IPR036390">
    <property type="entry name" value="WH_DNA-bd_sf"/>
</dbReference>
<dbReference type="Proteomes" id="UP000184520">
    <property type="component" value="Unassembled WGS sequence"/>
</dbReference>
<dbReference type="PROSITE" id="PS50956">
    <property type="entry name" value="HTH_ASNC_2"/>
    <property type="match status" value="1"/>
</dbReference>
<dbReference type="PANTHER" id="PTHR30154:SF51">
    <property type="entry name" value="ASNC-FAMILY TRANSCRIPTIONAL REGULATORY PROTEIN"/>
    <property type="match status" value="1"/>
</dbReference>
<sequence>MKTIDHLDRAILEHLNLDARQSFADIGKQVGISGPAVGERVRRLKDNGVIDGFGVGINLRALGYTLQALVRIKPRSGELHKVEKLIAQQPRFMSCERVTGDDCFVAKLALTDVAELDDVLLPLHDCAETHTSIIKSHVIEPRLPPLIPD</sequence>
<evidence type="ECO:0000313" key="6">
    <source>
        <dbReference type="Proteomes" id="UP000184520"/>
    </source>
</evidence>
<dbReference type="PRINTS" id="PR00033">
    <property type="entry name" value="HTHASNC"/>
</dbReference>
<proteinExistence type="predicted"/>
<dbReference type="SMART" id="SM00344">
    <property type="entry name" value="HTH_ASNC"/>
    <property type="match status" value="1"/>
</dbReference>
<dbReference type="OrthoDB" id="9809462at2"/>
<feature type="domain" description="HTH asnC-type" evidence="4">
    <location>
        <begin position="4"/>
        <end position="65"/>
    </location>
</feature>
<dbReference type="SUPFAM" id="SSF46785">
    <property type="entry name" value="Winged helix' DNA-binding domain"/>
    <property type="match status" value="1"/>
</dbReference>
<keyword evidence="3" id="KW-0804">Transcription</keyword>
<keyword evidence="1" id="KW-0805">Transcription regulation</keyword>
<dbReference type="Gene3D" id="3.30.70.920">
    <property type="match status" value="1"/>
</dbReference>
<dbReference type="STRING" id="634436.SAMN05216361_4250"/>
<keyword evidence="2" id="KW-0238">DNA-binding</keyword>
<dbReference type="RefSeq" id="WP_073325183.1">
    <property type="nucleotide sequence ID" value="NZ_FQWD01000008.1"/>
</dbReference>
<dbReference type="Pfam" id="PF13404">
    <property type="entry name" value="HTH_AsnC-type"/>
    <property type="match status" value="1"/>
</dbReference>
<dbReference type="InterPro" id="IPR036388">
    <property type="entry name" value="WH-like_DNA-bd_sf"/>
</dbReference>
<evidence type="ECO:0000256" key="3">
    <source>
        <dbReference type="ARBA" id="ARBA00023163"/>
    </source>
</evidence>
<dbReference type="Pfam" id="PF01037">
    <property type="entry name" value="AsnC_trans_reg"/>
    <property type="match status" value="1"/>
</dbReference>
<gene>
    <name evidence="5" type="ORF">SAMN05216361_4250</name>
</gene>
<dbReference type="GO" id="GO:0043200">
    <property type="term" value="P:response to amino acid"/>
    <property type="evidence" value="ECO:0007669"/>
    <property type="project" value="TreeGrafter"/>
</dbReference>
<dbReference type="InterPro" id="IPR011008">
    <property type="entry name" value="Dimeric_a/b-barrel"/>
</dbReference>
<evidence type="ECO:0000259" key="4">
    <source>
        <dbReference type="PROSITE" id="PS50956"/>
    </source>
</evidence>
<dbReference type="GO" id="GO:0005829">
    <property type="term" value="C:cytosol"/>
    <property type="evidence" value="ECO:0007669"/>
    <property type="project" value="TreeGrafter"/>
</dbReference>
<dbReference type="InterPro" id="IPR000485">
    <property type="entry name" value="AsnC-type_HTH_dom"/>
</dbReference>
<dbReference type="InterPro" id="IPR011991">
    <property type="entry name" value="ArsR-like_HTH"/>
</dbReference>
<dbReference type="InterPro" id="IPR019885">
    <property type="entry name" value="Tscrpt_reg_HTH_AsnC-type_CS"/>
</dbReference>
<evidence type="ECO:0000313" key="5">
    <source>
        <dbReference type="EMBL" id="SHH30157.1"/>
    </source>
</evidence>
<dbReference type="Gene3D" id="1.10.10.10">
    <property type="entry name" value="Winged helix-like DNA-binding domain superfamily/Winged helix DNA-binding domain"/>
    <property type="match status" value="1"/>
</dbReference>
<dbReference type="EMBL" id="FQWD01000008">
    <property type="protein sequence ID" value="SHH30157.1"/>
    <property type="molecule type" value="Genomic_DNA"/>
</dbReference>
<keyword evidence="6" id="KW-1185">Reference proteome</keyword>
<evidence type="ECO:0000256" key="2">
    <source>
        <dbReference type="ARBA" id="ARBA00023125"/>
    </source>
</evidence>
<dbReference type="CDD" id="cd00090">
    <property type="entry name" value="HTH_ARSR"/>
    <property type="match status" value="1"/>
</dbReference>
<dbReference type="InterPro" id="IPR019888">
    <property type="entry name" value="Tscrpt_reg_AsnC-like"/>
</dbReference>
<dbReference type="GO" id="GO:0006355">
    <property type="term" value="P:regulation of DNA-templated transcription"/>
    <property type="evidence" value="ECO:0007669"/>
    <property type="project" value="UniProtKB-ARBA"/>
</dbReference>
<organism evidence="5 6">
    <name type="scientific">Marisediminitalea aggregata</name>
    <dbReference type="NCBI Taxonomy" id="634436"/>
    <lineage>
        <taxon>Bacteria</taxon>
        <taxon>Pseudomonadati</taxon>
        <taxon>Pseudomonadota</taxon>
        <taxon>Gammaproteobacteria</taxon>
        <taxon>Alteromonadales</taxon>
        <taxon>Alteromonadaceae</taxon>
        <taxon>Marisediminitalea</taxon>
    </lineage>
</organism>
<accession>A0A1M5RV15</accession>
<name>A0A1M5RV15_9ALTE</name>
<dbReference type="SUPFAM" id="SSF54909">
    <property type="entry name" value="Dimeric alpha+beta barrel"/>
    <property type="match status" value="1"/>
</dbReference>
<protein>
    <submittedName>
        <fullName evidence="5">Lrp/AsnC family transcriptional regulator, leucine-responsive regulatory protein</fullName>
    </submittedName>
</protein>
<reference evidence="6" key="1">
    <citation type="submission" date="2016-11" db="EMBL/GenBank/DDBJ databases">
        <authorList>
            <person name="Varghese N."/>
            <person name="Submissions S."/>
        </authorList>
    </citation>
    <scope>NUCLEOTIDE SEQUENCE [LARGE SCALE GENOMIC DNA]</scope>
    <source>
        <strain evidence="6">CGMCC 1.8995</strain>
    </source>
</reference>
<dbReference type="AlphaFoldDB" id="A0A1M5RV15"/>
<dbReference type="GO" id="GO:0043565">
    <property type="term" value="F:sequence-specific DNA binding"/>
    <property type="evidence" value="ECO:0007669"/>
    <property type="project" value="InterPro"/>
</dbReference>
<dbReference type="PROSITE" id="PS00519">
    <property type="entry name" value="HTH_ASNC_1"/>
    <property type="match status" value="1"/>
</dbReference>
<dbReference type="InterPro" id="IPR019887">
    <property type="entry name" value="Tscrpt_reg_AsnC/Lrp_C"/>
</dbReference>